<protein>
    <submittedName>
        <fullName evidence="1">Uncharacterized protein</fullName>
    </submittedName>
</protein>
<reference evidence="1" key="1">
    <citation type="submission" date="2022-08" db="UniProtKB">
        <authorList>
            <consortium name="EnsemblMetazoa"/>
        </authorList>
    </citation>
    <scope>IDENTIFICATION</scope>
    <source>
        <strain evidence="1">EBRO</strain>
    </source>
</reference>
<dbReference type="EnsemblMetazoa" id="AATE007375-RA">
    <property type="protein sequence ID" value="AATE007375-PA.1"/>
    <property type="gene ID" value="AATE007375"/>
</dbReference>
<name>A0A182IXG8_ANOAO</name>
<dbReference type="AlphaFoldDB" id="A0A182IXG8"/>
<sequence length="136" mass="15694">MGQRKKKQPSSCPPPLRYEWTKAYPARPKDNLTVHQDGLPKRPFRPSYEMEGESKMDSLMDWSYGRQWHAEVTVFRAEQKSAAAEKRPKKKIPVYPSARPCTGCTNPVQFTMKKFQNVPAKVDTRGTLRATKSDFF</sequence>
<dbReference type="VEuPathDB" id="VectorBase:AATE007375"/>
<organism evidence="1">
    <name type="scientific">Anopheles atroparvus</name>
    <name type="common">European mosquito</name>
    <dbReference type="NCBI Taxonomy" id="41427"/>
    <lineage>
        <taxon>Eukaryota</taxon>
        <taxon>Metazoa</taxon>
        <taxon>Ecdysozoa</taxon>
        <taxon>Arthropoda</taxon>
        <taxon>Hexapoda</taxon>
        <taxon>Insecta</taxon>
        <taxon>Pterygota</taxon>
        <taxon>Neoptera</taxon>
        <taxon>Endopterygota</taxon>
        <taxon>Diptera</taxon>
        <taxon>Nematocera</taxon>
        <taxon>Culicoidea</taxon>
        <taxon>Culicidae</taxon>
        <taxon>Anophelinae</taxon>
        <taxon>Anopheles</taxon>
    </lineage>
</organism>
<accession>A0A182IXG8</accession>
<evidence type="ECO:0000313" key="1">
    <source>
        <dbReference type="EnsemblMetazoa" id="AATE007375-PA.1"/>
    </source>
</evidence>
<proteinExistence type="predicted"/>